<evidence type="ECO:0000313" key="4">
    <source>
        <dbReference type="Proteomes" id="UP000011682"/>
    </source>
</evidence>
<comment type="caution">
    <text evidence="3">The sequence shown here is derived from an EMBL/GenBank/DDBJ whole genome shotgun (WGS) entry which is preliminary data.</text>
</comment>
<keyword evidence="2" id="KW-1133">Transmembrane helix</keyword>
<feature type="transmembrane region" description="Helical" evidence="2">
    <location>
        <begin position="25"/>
        <end position="42"/>
    </location>
</feature>
<feature type="region of interest" description="Disordered" evidence="1">
    <location>
        <begin position="1"/>
        <end position="20"/>
    </location>
</feature>
<keyword evidence="4" id="KW-1185">Reference proteome</keyword>
<organism evidence="3 4">
    <name type="scientific">Cystobacter fuscus (strain ATCC 25194 / DSM 2262 / NBRC 100088 / M29)</name>
    <dbReference type="NCBI Taxonomy" id="1242864"/>
    <lineage>
        <taxon>Bacteria</taxon>
        <taxon>Pseudomonadati</taxon>
        <taxon>Myxococcota</taxon>
        <taxon>Myxococcia</taxon>
        <taxon>Myxococcales</taxon>
        <taxon>Cystobacterineae</taxon>
        <taxon>Archangiaceae</taxon>
        <taxon>Cystobacter</taxon>
    </lineage>
</organism>
<dbReference type="AlphaFoldDB" id="S9PH69"/>
<keyword evidence="2" id="KW-0812">Transmembrane</keyword>
<dbReference type="Proteomes" id="UP000011682">
    <property type="component" value="Unassembled WGS sequence"/>
</dbReference>
<accession>S9PH69</accession>
<keyword evidence="2" id="KW-0472">Membrane</keyword>
<gene>
    <name evidence="3" type="ORF">D187_010386</name>
</gene>
<evidence type="ECO:0000256" key="2">
    <source>
        <dbReference type="SAM" id="Phobius"/>
    </source>
</evidence>
<evidence type="ECO:0000313" key="3">
    <source>
        <dbReference type="EMBL" id="EPX61767.1"/>
    </source>
</evidence>
<name>S9PH69_CYSF2</name>
<dbReference type="EMBL" id="ANAH02000009">
    <property type="protein sequence ID" value="EPX61767.1"/>
    <property type="molecule type" value="Genomic_DNA"/>
</dbReference>
<proteinExistence type="predicted"/>
<protein>
    <submittedName>
        <fullName evidence="3">Uncharacterized protein</fullName>
    </submittedName>
</protein>
<reference evidence="3" key="1">
    <citation type="submission" date="2013-05" db="EMBL/GenBank/DDBJ databases">
        <title>Genome assembly of Cystobacter fuscus DSM 2262.</title>
        <authorList>
            <person name="Sharma G."/>
            <person name="Khatri I."/>
            <person name="Kaur C."/>
            <person name="Mayilraj S."/>
            <person name="Subramanian S."/>
        </authorList>
    </citation>
    <scope>NUCLEOTIDE SEQUENCE [LARGE SCALE GENOMIC DNA]</scope>
    <source>
        <strain evidence="3">DSM 2262</strain>
    </source>
</reference>
<sequence>MTGCPSSIRPRIEPPRGRTVTSSPLVNALTASVAHPIVLLLVRNSRRQTSRLPPI</sequence>
<evidence type="ECO:0000256" key="1">
    <source>
        <dbReference type="SAM" id="MobiDB-lite"/>
    </source>
</evidence>